<dbReference type="GO" id="GO:0005886">
    <property type="term" value="C:plasma membrane"/>
    <property type="evidence" value="ECO:0007669"/>
    <property type="project" value="UniProtKB-SubCell"/>
</dbReference>
<evidence type="ECO:0000313" key="6">
    <source>
        <dbReference type="Proteomes" id="UP000295443"/>
    </source>
</evidence>
<name>A0A4R1BD75_9PROT</name>
<dbReference type="GO" id="GO:0090529">
    <property type="term" value="P:cell septum assembly"/>
    <property type="evidence" value="ECO:0007669"/>
    <property type="project" value="InterPro"/>
</dbReference>
<keyword evidence="2 3" id="KW-0472">Membrane</keyword>
<dbReference type="OrthoDB" id="8521018at2"/>
<sequence length="394" mass="42444">MTSLHYTLIALGIGLVGAVMLYNFWQERRSRKQAERLFQPVEHDEPVSLGDLPLHEDIPETRIEPRIQLLDDVPAGEPVAEPEVGWDMAVEPEPVPFAAASEPLPEPAAGEPAAPVVAEAPVAPGVQPLAPESPLDAEVEYVARLRYTQPTTVQFAALQDGLRRISKPIRMVGRREDGGWEAVMGHAARAYDTVEMGLLLADRAGPVSEVQLETFCRRLYEFATEHGGAISCQDKAEAVERAKALDGFCAEVDMLIGLNVIPSEGGFANDTVNELAVQAGLEQGADGTYVLKDAARRPLFTLTDGGAGQDETAHGVSLLFDVPRVADGLAAFDRMTELGLALAERLHGHLVDDGGRPVSRASLERDRRSLEAIYARMAGHGVPAGGERALRLFA</sequence>
<evidence type="ECO:0000256" key="1">
    <source>
        <dbReference type="RuleBase" id="RU003612"/>
    </source>
</evidence>
<keyword evidence="1" id="KW-0131">Cell cycle</keyword>
<comment type="caution">
    <text evidence="5">The sequence shown here is derived from an EMBL/GenBank/DDBJ whole genome shotgun (WGS) entry which is preliminary data.</text>
</comment>
<evidence type="ECO:0000259" key="4">
    <source>
        <dbReference type="SMART" id="SM00771"/>
    </source>
</evidence>
<comment type="function">
    <text evidence="1">Essential cell division protein that stabilizes the FtsZ protofilaments by cross-linking them and that serves as a cytoplasmic membrane anchor for the Z ring. Also required for the recruitment to the septal ring of downstream cell division proteins.</text>
</comment>
<dbReference type="RefSeq" id="WP_131446448.1">
    <property type="nucleotide sequence ID" value="NZ_SJZB01000031.1"/>
</dbReference>
<keyword evidence="3" id="KW-1133">Transmembrane helix</keyword>
<feature type="transmembrane region" description="Helical" evidence="3">
    <location>
        <begin position="6"/>
        <end position="25"/>
    </location>
</feature>
<keyword evidence="1" id="KW-0132">Cell division</keyword>
<feature type="domain" description="ZipA C-terminal FtsZ-binding" evidence="4">
    <location>
        <begin position="252"/>
        <end position="370"/>
    </location>
</feature>
<organism evidence="5 6">
    <name type="scientific">Parasulfuritortus cantonensis</name>
    <dbReference type="NCBI Taxonomy" id="2528202"/>
    <lineage>
        <taxon>Bacteria</taxon>
        <taxon>Pseudomonadati</taxon>
        <taxon>Pseudomonadota</taxon>
        <taxon>Betaproteobacteria</taxon>
        <taxon>Nitrosomonadales</taxon>
        <taxon>Thiobacillaceae</taxon>
        <taxon>Parasulfuritortus</taxon>
    </lineage>
</organism>
<dbReference type="InterPro" id="IPR036765">
    <property type="entry name" value="ZipA_FtsZ-bd_C_sf"/>
</dbReference>
<keyword evidence="2 3" id="KW-0812">Transmembrane</keyword>
<dbReference type="SMART" id="SM00771">
    <property type="entry name" value="ZipA_C"/>
    <property type="match status" value="1"/>
</dbReference>
<dbReference type="EMBL" id="SJZB01000031">
    <property type="protein sequence ID" value="TCJ15019.1"/>
    <property type="molecule type" value="Genomic_DNA"/>
</dbReference>
<reference evidence="5 6" key="1">
    <citation type="submission" date="2019-03" db="EMBL/GenBank/DDBJ databases">
        <title>Genome sequence of Thiobacillaceae bacterium LSR1, a sulfur-oxidizing bacterium isolated from freshwater sediment.</title>
        <authorList>
            <person name="Li S."/>
        </authorList>
    </citation>
    <scope>NUCLEOTIDE SEQUENCE [LARGE SCALE GENOMIC DNA]</scope>
    <source>
        <strain evidence="5 6">LSR1</strain>
    </source>
</reference>
<comment type="similarity">
    <text evidence="1">Belongs to the ZipA family.</text>
</comment>
<accession>A0A4R1BD75</accession>
<dbReference type="SUPFAM" id="SSF64383">
    <property type="entry name" value="Cell-division protein ZipA, C-terminal domain"/>
    <property type="match status" value="1"/>
</dbReference>
<evidence type="ECO:0000313" key="5">
    <source>
        <dbReference type="EMBL" id="TCJ15019.1"/>
    </source>
</evidence>
<dbReference type="Pfam" id="PF04354">
    <property type="entry name" value="ZipA_C"/>
    <property type="match status" value="1"/>
</dbReference>
<keyword evidence="2" id="KW-0997">Cell inner membrane</keyword>
<evidence type="ECO:0000256" key="3">
    <source>
        <dbReference type="SAM" id="Phobius"/>
    </source>
</evidence>
<dbReference type="InterPro" id="IPR007449">
    <property type="entry name" value="ZipA_FtsZ-bd_C"/>
</dbReference>
<evidence type="ECO:0000256" key="2">
    <source>
        <dbReference type="RuleBase" id="RU003613"/>
    </source>
</evidence>
<gene>
    <name evidence="5" type="ORF">EZJ19_08120</name>
</gene>
<keyword evidence="6" id="KW-1185">Reference proteome</keyword>
<dbReference type="Gene3D" id="3.30.1400.10">
    <property type="entry name" value="ZipA, C-terminal FtsZ-binding domain"/>
    <property type="match status" value="1"/>
</dbReference>
<dbReference type="Proteomes" id="UP000295443">
    <property type="component" value="Unassembled WGS sequence"/>
</dbReference>
<proteinExistence type="inferred from homology"/>
<protein>
    <recommendedName>
        <fullName evidence="1">Cell division protein ZipA</fullName>
    </recommendedName>
</protein>
<comment type="subcellular location">
    <subcellularLocation>
        <location evidence="2">Cell inner membrane</location>
        <topology evidence="2">Single-pass type I membrane protein</topology>
    </subcellularLocation>
</comment>
<dbReference type="AlphaFoldDB" id="A0A4R1BD75"/>
<keyword evidence="2" id="KW-1003">Cell membrane</keyword>